<evidence type="ECO:0000256" key="1">
    <source>
        <dbReference type="SAM" id="Phobius"/>
    </source>
</evidence>
<dbReference type="Gene3D" id="1.10.150.280">
    <property type="entry name" value="AF1531-like domain"/>
    <property type="match status" value="2"/>
</dbReference>
<evidence type="ECO:0000313" key="2">
    <source>
        <dbReference type="EMBL" id="MBL0740281.1"/>
    </source>
</evidence>
<accession>A0ABS1KLG2</accession>
<reference evidence="2 3" key="1">
    <citation type="submission" date="2021-01" db="EMBL/GenBank/DDBJ databases">
        <title>Chryseolinea sp. Jin1 Genome sequencing and assembly.</title>
        <authorList>
            <person name="Kim I."/>
        </authorList>
    </citation>
    <scope>NUCLEOTIDE SEQUENCE [LARGE SCALE GENOMIC DNA]</scope>
    <source>
        <strain evidence="2 3">Jin1</strain>
    </source>
</reference>
<feature type="transmembrane region" description="Helical" evidence="1">
    <location>
        <begin position="21"/>
        <end position="42"/>
    </location>
</feature>
<comment type="caution">
    <text evidence="2">The sequence shown here is derived from an EMBL/GenBank/DDBJ whole genome shotgun (WGS) entry which is preliminary data.</text>
</comment>
<protein>
    <submittedName>
        <fullName evidence="2">Helix-hairpin-helix domain-containing protein</fullName>
    </submittedName>
</protein>
<keyword evidence="1" id="KW-0472">Membrane</keyword>
<dbReference type="RefSeq" id="WP_202007445.1">
    <property type="nucleotide sequence ID" value="NZ_JAERRB010000001.1"/>
</dbReference>
<dbReference type="InterPro" id="IPR051675">
    <property type="entry name" value="Endo/Exo/Phosphatase_dom_1"/>
</dbReference>
<dbReference type="Pfam" id="PF12836">
    <property type="entry name" value="HHH_3"/>
    <property type="match status" value="2"/>
</dbReference>
<proteinExistence type="predicted"/>
<keyword evidence="1" id="KW-1133">Transmembrane helix</keyword>
<sequence>MNRIQRYVRDFFGFSRAQVNGFLVLLPLLVIILFAPTVWKAWRLPRPYDNTKDQAKLDSLVAFWVAAQQNDSVVATGGAKSKKQTLLFAFDPNIISVAQWQQLGLSAALSTRIAHYREKGGKFRVKADLLKIYGVDSAFYHRVFSYITLPEKKDTLFAHKPFPADVRKKPEVVRFDLNQADAEQLESLYGIGEKLALRILKFRDALGGFVSLQQLSEVYGLDTAAIRQLEKRCFVVENFQPKKLNVNTADEKTLAAHPLIRRTAARIIVAYRKEHGEFNSPDDLRKIHGLDVQIIDKIAPYLTFRN</sequence>
<keyword evidence="3" id="KW-1185">Reference proteome</keyword>
<organism evidence="2 3">
    <name type="scientific">Chryseolinea lacunae</name>
    <dbReference type="NCBI Taxonomy" id="2801331"/>
    <lineage>
        <taxon>Bacteria</taxon>
        <taxon>Pseudomonadati</taxon>
        <taxon>Bacteroidota</taxon>
        <taxon>Cytophagia</taxon>
        <taxon>Cytophagales</taxon>
        <taxon>Fulvivirgaceae</taxon>
        <taxon>Chryseolinea</taxon>
    </lineage>
</organism>
<dbReference type="EMBL" id="JAERRB010000001">
    <property type="protein sequence ID" value="MBL0740281.1"/>
    <property type="molecule type" value="Genomic_DNA"/>
</dbReference>
<dbReference type="InterPro" id="IPR010994">
    <property type="entry name" value="RuvA_2-like"/>
</dbReference>
<gene>
    <name evidence="2" type="ORF">JI741_03590</name>
</gene>
<dbReference type="PANTHER" id="PTHR21180">
    <property type="entry name" value="ENDONUCLEASE/EXONUCLEASE/PHOSPHATASE FAMILY DOMAIN-CONTAINING PROTEIN 1"/>
    <property type="match status" value="1"/>
</dbReference>
<dbReference type="PANTHER" id="PTHR21180:SF32">
    <property type="entry name" value="ENDONUCLEASE_EXONUCLEASE_PHOSPHATASE FAMILY DOMAIN-CONTAINING PROTEIN 1"/>
    <property type="match status" value="1"/>
</dbReference>
<dbReference type="Proteomes" id="UP000613030">
    <property type="component" value="Unassembled WGS sequence"/>
</dbReference>
<keyword evidence="1" id="KW-0812">Transmembrane</keyword>
<name>A0ABS1KLG2_9BACT</name>
<dbReference type="SUPFAM" id="SSF47781">
    <property type="entry name" value="RuvA domain 2-like"/>
    <property type="match status" value="3"/>
</dbReference>
<evidence type="ECO:0000313" key="3">
    <source>
        <dbReference type="Proteomes" id="UP000613030"/>
    </source>
</evidence>